<proteinExistence type="predicted"/>
<accession>A0A0A9SK98</accession>
<reference evidence="1" key="1">
    <citation type="submission" date="2014-09" db="EMBL/GenBank/DDBJ databases">
        <authorList>
            <person name="Magalhaes I.L.F."/>
            <person name="Oliveira U."/>
            <person name="Santos F.R."/>
            <person name="Vidigal T.H.D.A."/>
            <person name="Brescovit A.D."/>
            <person name="Santos A.J."/>
        </authorList>
    </citation>
    <scope>NUCLEOTIDE SEQUENCE</scope>
    <source>
        <tissue evidence="1">Shoot tissue taken approximately 20 cm above the soil surface</tissue>
    </source>
</reference>
<name>A0A0A9SK98_ARUDO</name>
<organism evidence="1">
    <name type="scientific">Arundo donax</name>
    <name type="common">Giant reed</name>
    <name type="synonym">Donax arundinaceus</name>
    <dbReference type="NCBI Taxonomy" id="35708"/>
    <lineage>
        <taxon>Eukaryota</taxon>
        <taxon>Viridiplantae</taxon>
        <taxon>Streptophyta</taxon>
        <taxon>Embryophyta</taxon>
        <taxon>Tracheophyta</taxon>
        <taxon>Spermatophyta</taxon>
        <taxon>Magnoliopsida</taxon>
        <taxon>Liliopsida</taxon>
        <taxon>Poales</taxon>
        <taxon>Poaceae</taxon>
        <taxon>PACMAD clade</taxon>
        <taxon>Arundinoideae</taxon>
        <taxon>Arundineae</taxon>
        <taxon>Arundo</taxon>
    </lineage>
</organism>
<reference evidence="1" key="2">
    <citation type="journal article" date="2015" name="Data Brief">
        <title>Shoot transcriptome of the giant reed, Arundo donax.</title>
        <authorList>
            <person name="Barrero R.A."/>
            <person name="Guerrero F.D."/>
            <person name="Moolhuijzen P."/>
            <person name="Goolsby J.A."/>
            <person name="Tidwell J."/>
            <person name="Bellgard S.E."/>
            <person name="Bellgard M.I."/>
        </authorList>
    </citation>
    <scope>NUCLEOTIDE SEQUENCE</scope>
    <source>
        <tissue evidence="1">Shoot tissue taken approximately 20 cm above the soil surface</tissue>
    </source>
</reference>
<evidence type="ECO:0000313" key="1">
    <source>
        <dbReference type="EMBL" id="JAD47990.1"/>
    </source>
</evidence>
<sequence length="73" mass="8619">MAKLYFWHLDSALCSFFPSFLLCEMCSLFLGLKVYKLMKHDHNFAFKMVRLYFWHISFLDNMNVNLALSAGSD</sequence>
<dbReference type="EMBL" id="GBRH01249905">
    <property type="protein sequence ID" value="JAD47990.1"/>
    <property type="molecule type" value="Transcribed_RNA"/>
</dbReference>
<dbReference type="AlphaFoldDB" id="A0A0A9SK98"/>
<protein>
    <submittedName>
        <fullName evidence="1">Uncharacterized protein</fullName>
    </submittedName>
</protein>